<dbReference type="RefSeq" id="WP_289387043.1">
    <property type="nucleotide sequence ID" value="NZ_JAUCBM010000004.1"/>
</dbReference>
<accession>A0ABW3V9Q3</accession>
<dbReference type="Gene3D" id="3.40.50.1000">
    <property type="entry name" value="HAD superfamily/HAD-like"/>
    <property type="match status" value="1"/>
</dbReference>
<dbReference type="InterPro" id="IPR005519">
    <property type="entry name" value="Acid_phosphat_B-like"/>
</dbReference>
<dbReference type="InterPro" id="IPR006423">
    <property type="entry name" value="Lipo_e_P4"/>
</dbReference>
<evidence type="ECO:0000313" key="3">
    <source>
        <dbReference type="EMBL" id="MFD1229209.1"/>
    </source>
</evidence>
<organism evidence="3 4">
    <name type="scientific">Pseudochrobactrum kiredjianiae</name>
    <dbReference type="NCBI Taxonomy" id="386305"/>
    <lineage>
        <taxon>Bacteria</taxon>
        <taxon>Pseudomonadati</taxon>
        <taxon>Pseudomonadota</taxon>
        <taxon>Alphaproteobacteria</taxon>
        <taxon>Hyphomicrobiales</taxon>
        <taxon>Brucellaceae</taxon>
        <taxon>Pseudochrobactrum</taxon>
    </lineage>
</organism>
<reference evidence="4" key="1">
    <citation type="journal article" date="2019" name="Int. J. Syst. Evol. Microbiol.">
        <title>The Global Catalogue of Microorganisms (GCM) 10K type strain sequencing project: providing services to taxonomists for standard genome sequencing and annotation.</title>
        <authorList>
            <consortium name="The Broad Institute Genomics Platform"/>
            <consortium name="The Broad Institute Genome Sequencing Center for Infectious Disease"/>
            <person name="Wu L."/>
            <person name="Ma J."/>
        </authorList>
    </citation>
    <scope>NUCLEOTIDE SEQUENCE [LARGE SCALE GENOMIC DNA]</scope>
    <source>
        <strain evidence="4">CCUG 49584</strain>
    </source>
</reference>
<dbReference type="PANTHER" id="PTHR31284">
    <property type="entry name" value="ACID PHOSPHATASE-LIKE PROTEIN"/>
    <property type="match status" value="1"/>
</dbReference>
<proteinExistence type="predicted"/>
<gene>
    <name evidence="3" type="ORF">ACFQ35_18865</name>
</gene>
<evidence type="ECO:0000313" key="4">
    <source>
        <dbReference type="Proteomes" id="UP001597263"/>
    </source>
</evidence>
<evidence type="ECO:0000256" key="2">
    <source>
        <dbReference type="SAM" id="SignalP"/>
    </source>
</evidence>
<dbReference type="NCBIfam" id="TIGR01533">
    <property type="entry name" value="lipo_e_P4"/>
    <property type="match status" value="1"/>
</dbReference>
<keyword evidence="3" id="KW-0449">Lipoprotein</keyword>
<keyword evidence="4" id="KW-1185">Reference proteome</keyword>
<dbReference type="PANTHER" id="PTHR31284:SF10">
    <property type="entry name" value="ACID PHOSPHATASE-LIKE PROTEIN"/>
    <property type="match status" value="1"/>
</dbReference>
<dbReference type="InterPro" id="IPR023214">
    <property type="entry name" value="HAD_sf"/>
</dbReference>
<name>A0ABW3V9Q3_9HYPH</name>
<dbReference type="SFLD" id="SFLDS00003">
    <property type="entry name" value="Haloacid_Dehalogenase"/>
    <property type="match status" value="1"/>
</dbReference>
<feature type="chain" id="PRO_5046047242" evidence="2">
    <location>
        <begin position="20"/>
        <end position="268"/>
    </location>
</feature>
<comment type="caution">
    <text evidence="3">The sequence shown here is derived from an EMBL/GenBank/DDBJ whole genome shotgun (WGS) entry which is preliminary data.</text>
</comment>
<dbReference type="SUPFAM" id="SSF56784">
    <property type="entry name" value="HAD-like"/>
    <property type="match status" value="1"/>
</dbReference>
<dbReference type="EMBL" id="JBHTMA010000040">
    <property type="protein sequence ID" value="MFD1229209.1"/>
    <property type="molecule type" value="Genomic_DNA"/>
</dbReference>
<dbReference type="InterPro" id="IPR036412">
    <property type="entry name" value="HAD-like_sf"/>
</dbReference>
<dbReference type="PIRSF" id="PIRSF019271">
    <property type="entry name" value="Acid_Ptase_C"/>
    <property type="match status" value="1"/>
</dbReference>
<feature type="signal peptide" evidence="2">
    <location>
        <begin position="1"/>
        <end position="19"/>
    </location>
</feature>
<dbReference type="Pfam" id="PF03767">
    <property type="entry name" value="Acid_phosphat_B"/>
    <property type="match status" value="1"/>
</dbReference>
<sequence length="268" mass="30162">MKSTALRVVVLSGMATVVAGCVTDQNAAQVKLEQQAVLAVNWVQQSGEYQALAYQAFNTARRAFDTAKAQAGRKKAVIVDLDETMIDNSAYAAWRIEHGVPYTKPTWARWMEAKQAVAIDGAVSFARYVNSHGGRMFYVSNRDDTSYVATVENLQKLGFPGVSRETVLLRTTQSNKQARFDLVKSKGYDVVVYIGDNLNDFGTEYYGKNNRERRLQVAAQQKQFGSKFIMLPNPAYGDWISGMAVDYYKQTPARQLEINRENLRVWKD</sequence>
<keyword evidence="1 2" id="KW-0732">Signal</keyword>
<evidence type="ECO:0000256" key="1">
    <source>
        <dbReference type="ARBA" id="ARBA00022729"/>
    </source>
</evidence>
<dbReference type="SFLD" id="SFLDG01125">
    <property type="entry name" value="C1.1:_Acid_Phosphatase_Like"/>
    <property type="match status" value="1"/>
</dbReference>
<protein>
    <submittedName>
        <fullName evidence="3">5'-nucleotidase, lipoprotein e(P4) family</fullName>
    </submittedName>
</protein>
<dbReference type="Proteomes" id="UP001597263">
    <property type="component" value="Unassembled WGS sequence"/>
</dbReference>
<dbReference type="CDD" id="cd07534">
    <property type="entry name" value="HAD_CAP"/>
    <property type="match status" value="1"/>
</dbReference>
<dbReference type="PROSITE" id="PS51257">
    <property type="entry name" value="PROKAR_LIPOPROTEIN"/>
    <property type="match status" value="1"/>
</dbReference>